<comment type="caution">
    <text evidence="1">The sequence shown here is derived from an EMBL/GenBank/DDBJ whole genome shotgun (WGS) entry which is preliminary data.</text>
</comment>
<accession>A0AA38M2J2</accession>
<dbReference type="Proteomes" id="UP001168821">
    <property type="component" value="Unassembled WGS sequence"/>
</dbReference>
<proteinExistence type="predicted"/>
<evidence type="ECO:0000313" key="1">
    <source>
        <dbReference type="EMBL" id="KAJ3640881.1"/>
    </source>
</evidence>
<organism evidence="1 2">
    <name type="scientific">Zophobas morio</name>
    <dbReference type="NCBI Taxonomy" id="2755281"/>
    <lineage>
        <taxon>Eukaryota</taxon>
        <taxon>Metazoa</taxon>
        <taxon>Ecdysozoa</taxon>
        <taxon>Arthropoda</taxon>
        <taxon>Hexapoda</taxon>
        <taxon>Insecta</taxon>
        <taxon>Pterygota</taxon>
        <taxon>Neoptera</taxon>
        <taxon>Endopterygota</taxon>
        <taxon>Coleoptera</taxon>
        <taxon>Polyphaga</taxon>
        <taxon>Cucujiformia</taxon>
        <taxon>Tenebrionidae</taxon>
        <taxon>Zophobas</taxon>
    </lineage>
</organism>
<dbReference type="AlphaFoldDB" id="A0AA38M2J2"/>
<gene>
    <name evidence="1" type="ORF">Zmor_027415</name>
</gene>
<evidence type="ECO:0000313" key="2">
    <source>
        <dbReference type="Proteomes" id="UP001168821"/>
    </source>
</evidence>
<sequence>MYIYCITAPISSLFRLNTQPPSIEILTANPSRASIDYNPMMSKRGRKAPIFPKFRKNEGCGPGKGSCVQPDLMLCHHPSASKTMEVFSFRMFEDATASGSDY</sequence>
<protein>
    <submittedName>
        <fullName evidence="1">Uncharacterized protein</fullName>
    </submittedName>
</protein>
<keyword evidence="2" id="KW-1185">Reference proteome</keyword>
<name>A0AA38M2J2_9CUCU</name>
<reference evidence="1" key="1">
    <citation type="journal article" date="2023" name="G3 (Bethesda)">
        <title>Whole genome assemblies of Zophobas morio and Tenebrio molitor.</title>
        <authorList>
            <person name="Kaur S."/>
            <person name="Stinson S.A."/>
            <person name="diCenzo G.C."/>
        </authorList>
    </citation>
    <scope>NUCLEOTIDE SEQUENCE</scope>
    <source>
        <strain evidence="1">QUZm001</strain>
    </source>
</reference>
<dbReference type="EMBL" id="JALNTZ010000009">
    <property type="protein sequence ID" value="KAJ3640881.1"/>
    <property type="molecule type" value="Genomic_DNA"/>
</dbReference>